<organism evidence="1 2">
    <name type="scientific">Portunus trituberculatus</name>
    <name type="common">Swimming crab</name>
    <name type="synonym">Neptunus trituberculatus</name>
    <dbReference type="NCBI Taxonomy" id="210409"/>
    <lineage>
        <taxon>Eukaryota</taxon>
        <taxon>Metazoa</taxon>
        <taxon>Ecdysozoa</taxon>
        <taxon>Arthropoda</taxon>
        <taxon>Crustacea</taxon>
        <taxon>Multicrustacea</taxon>
        <taxon>Malacostraca</taxon>
        <taxon>Eumalacostraca</taxon>
        <taxon>Eucarida</taxon>
        <taxon>Decapoda</taxon>
        <taxon>Pleocyemata</taxon>
        <taxon>Brachyura</taxon>
        <taxon>Eubrachyura</taxon>
        <taxon>Portunoidea</taxon>
        <taxon>Portunidae</taxon>
        <taxon>Portuninae</taxon>
        <taxon>Portunus</taxon>
    </lineage>
</organism>
<keyword evidence="2" id="KW-1185">Reference proteome</keyword>
<proteinExistence type="predicted"/>
<accession>A0A5B7EPJ1</accession>
<dbReference type="Proteomes" id="UP000324222">
    <property type="component" value="Unassembled WGS sequence"/>
</dbReference>
<comment type="caution">
    <text evidence="1">The sequence shown here is derived from an EMBL/GenBank/DDBJ whole genome shotgun (WGS) entry which is preliminary data.</text>
</comment>
<evidence type="ECO:0000313" key="2">
    <source>
        <dbReference type="Proteomes" id="UP000324222"/>
    </source>
</evidence>
<evidence type="ECO:0000313" key="1">
    <source>
        <dbReference type="EMBL" id="MPC36610.1"/>
    </source>
</evidence>
<sequence>MSKISAKSGGSLSLDQLERNQLRSTEVLTHIEHDLHLCAGDVRAIAEGEGVVQGADHPTHMRQPHLQEANLDQNELVILGQLREPCVGRER</sequence>
<dbReference type="EMBL" id="VSRR010003558">
    <property type="protein sequence ID" value="MPC36610.1"/>
    <property type="molecule type" value="Genomic_DNA"/>
</dbReference>
<dbReference type="AlphaFoldDB" id="A0A5B7EPJ1"/>
<reference evidence="1 2" key="1">
    <citation type="submission" date="2019-05" db="EMBL/GenBank/DDBJ databases">
        <title>Another draft genome of Portunus trituberculatus and its Hox gene families provides insights of decapod evolution.</title>
        <authorList>
            <person name="Jeong J.-H."/>
            <person name="Song I."/>
            <person name="Kim S."/>
            <person name="Choi T."/>
            <person name="Kim D."/>
            <person name="Ryu S."/>
            <person name="Kim W."/>
        </authorList>
    </citation>
    <scope>NUCLEOTIDE SEQUENCE [LARGE SCALE GENOMIC DNA]</scope>
    <source>
        <tissue evidence="1">Muscle</tissue>
    </source>
</reference>
<protein>
    <submittedName>
        <fullName evidence="1">Uncharacterized protein</fullName>
    </submittedName>
</protein>
<gene>
    <name evidence="1" type="ORF">E2C01_030074</name>
</gene>
<name>A0A5B7EPJ1_PORTR</name>